<gene>
    <name evidence="1" type="ORF">BDN70DRAFT_859473</name>
</gene>
<proteinExistence type="predicted"/>
<comment type="caution">
    <text evidence="1">The sequence shown here is derived from an EMBL/GenBank/DDBJ whole genome shotgun (WGS) entry which is preliminary data.</text>
</comment>
<sequence>MYLFDALVTLKAVQNVEWTPHYKESEDTQCTVMKALQILPNLRSARFTVGHCKIPLQLDALTTIQEVSLSGTCTKDIDHDATLRSLARLVGASSLLTAIGVANNWRRSQDGAQVNLHALLALRPKSAQPLYLRRLSIQCVMVRLDEVTLPHLQYLRALSLTRIEDPCHLERQAVKYGSQGLDETMLSREGCGSTSVLDEVWRALQDAGIWLEELIVDAVVPALLDYLASYGGLQKLVLKPGGFEDSASSDAVAEEFYGRVLGNHATTLQDLEINALYEGKWCVAPHNLDVIALCGDLRTLRMSVGYGQVGLPSGPGGDKGNDFVKLFLDTVALHLPQLDQVHIDVANLEELRAAFCGNPVIAHFAHTTRAMAECVSRYRAHDSCLQLPAKLSIGNPAHQFVVAHHHVGSDGEIGKGAVGRILRYVDVTPPAERHLNLDYGCW</sequence>
<reference evidence="1" key="1">
    <citation type="submission" date="2020-11" db="EMBL/GenBank/DDBJ databases">
        <authorList>
            <consortium name="DOE Joint Genome Institute"/>
            <person name="Ahrendt S."/>
            <person name="Riley R."/>
            <person name="Andreopoulos W."/>
            <person name="Labutti K."/>
            <person name="Pangilinan J."/>
            <person name="Ruiz-Duenas F.J."/>
            <person name="Barrasa J.M."/>
            <person name="Sanchez-Garcia M."/>
            <person name="Camarero S."/>
            <person name="Miyauchi S."/>
            <person name="Serrano A."/>
            <person name="Linde D."/>
            <person name="Babiker R."/>
            <person name="Drula E."/>
            <person name="Ayuso-Fernandez I."/>
            <person name="Pacheco R."/>
            <person name="Padilla G."/>
            <person name="Ferreira P."/>
            <person name="Barriuso J."/>
            <person name="Kellner H."/>
            <person name="Castanera R."/>
            <person name="Alfaro M."/>
            <person name="Ramirez L."/>
            <person name="Pisabarro A.G."/>
            <person name="Kuo A."/>
            <person name="Tritt A."/>
            <person name="Lipzen A."/>
            <person name="He G."/>
            <person name="Yan M."/>
            <person name="Ng V."/>
            <person name="Cullen D."/>
            <person name="Martin F."/>
            <person name="Rosso M.-N."/>
            <person name="Henrissat B."/>
            <person name="Hibbett D."/>
            <person name="Martinez A.T."/>
            <person name="Grigoriev I.V."/>
        </authorList>
    </citation>
    <scope>NUCLEOTIDE SEQUENCE</scope>
    <source>
        <strain evidence="1">CIRM-BRFM 674</strain>
    </source>
</reference>
<dbReference type="EMBL" id="MU155227">
    <property type="protein sequence ID" value="KAF9478750.1"/>
    <property type="molecule type" value="Genomic_DNA"/>
</dbReference>
<dbReference type="OrthoDB" id="3541472at2759"/>
<evidence type="ECO:0000313" key="2">
    <source>
        <dbReference type="Proteomes" id="UP000807469"/>
    </source>
</evidence>
<protein>
    <submittedName>
        <fullName evidence="1">Uncharacterized protein</fullName>
    </submittedName>
</protein>
<accession>A0A9P6CZV8</accession>
<evidence type="ECO:0000313" key="1">
    <source>
        <dbReference type="EMBL" id="KAF9478750.1"/>
    </source>
</evidence>
<dbReference type="AlphaFoldDB" id="A0A9P6CZV8"/>
<dbReference type="Proteomes" id="UP000807469">
    <property type="component" value="Unassembled WGS sequence"/>
</dbReference>
<organism evidence="1 2">
    <name type="scientific">Pholiota conissans</name>
    <dbReference type="NCBI Taxonomy" id="109636"/>
    <lineage>
        <taxon>Eukaryota</taxon>
        <taxon>Fungi</taxon>
        <taxon>Dikarya</taxon>
        <taxon>Basidiomycota</taxon>
        <taxon>Agaricomycotina</taxon>
        <taxon>Agaricomycetes</taxon>
        <taxon>Agaricomycetidae</taxon>
        <taxon>Agaricales</taxon>
        <taxon>Agaricineae</taxon>
        <taxon>Strophariaceae</taxon>
        <taxon>Pholiota</taxon>
    </lineage>
</organism>
<name>A0A9P6CZV8_9AGAR</name>
<keyword evidence="2" id="KW-1185">Reference proteome</keyword>